<gene>
    <name evidence="1" type="ORF">LSS_19098</name>
</gene>
<sequence>MPLISEFYGIKIYINYLDHNPPHIHVYYAEHSALVSIAELKILEGHLPKVAKKLVLEWMFKNRKALQKNWDRATKREALIKIKPLE</sequence>
<accession>K8XUP5</accession>
<dbReference type="Pfam" id="PF13711">
    <property type="entry name" value="DUF4160"/>
    <property type="match status" value="1"/>
</dbReference>
<dbReference type="InterPro" id="IPR025427">
    <property type="entry name" value="DUF4160"/>
</dbReference>
<dbReference type="RefSeq" id="WP_004462823.1">
    <property type="nucleotide sequence ID" value="NZ_CP006695.1"/>
</dbReference>
<dbReference type="EMBL" id="CP006695">
    <property type="protein sequence ID" value="EKT85144.1"/>
    <property type="molecule type" value="Genomic_DNA"/>
</dbReference>
<evidence type="ECO:0000313" key="2">
    <source>
        <dbReference type="Proteomes" id="UP000035800"/>
    </source>
</evidence>
<dbReference type="AlphaFoldDB" id="K8XUP5"/>
<dbReference type="KEGG" id="lst:LSS_19098"/>
<proteinExistence type="predicted"/>
<dbReference type="GeneID" id="29740244"/>
<reference evidence="1 2" key="1">
    <citation type="journal article" date="2012" name="Gene">
        <title>Sequence of Leptospira santarosai serovar Shermani genome and prediction of virulence-associated genes.</title>
        <authorList>
            <person name="Chou L.F."/>
            <person name="Chen Y.T."/>
            <person name="Lu C.W."/>
            <person name="Ko Y.C."/>
            <person name="Tang C.Y."/>
            <person name="Pan M.J."/>
            <person name="Tian Y.C."/>
            <person name="Chiu C.H."/>
            <person name="Hung C.C."/>
            <person name="Yang C.W."/>
        </authorList>
    </citation>
    <scope>NUCLEOTIDE SEQUENCE [LARGE SCALE GENOMIC DNA]</scope>
    <source>
        <strain evidence="1">LT 821</strain>
    </source>
</reference>
<organism evidence="1 2">
    <name type="scientific">Leptospira santarosai serovar Shermani str. LT 821</name>
    <dbReference type="NCBI Taxonomy" id="758847"/>
    <lineage>
        <taxon>Bacteria</taxon>
        <taxon>Pseudomonadati</taxon>
        <taxon>Spirochaetota</taxon>
        <taxon>Spirochaetia</taxon>
        <taxon>Leptospirales</taxon>
        <taxon>Leptospiraceae</taxon>
        <taxon>Leptospira</taxon>
    </lineage>
</organism>
<reference evidence="1 2" key="2">
    <citation type="journal article" date="2014" name="Emerg. Microbes Infect.">
        <title>Potential impact on kidney infection: a whole-genome analysis of Leptospira santarosai serovar Shermani.</title>
        <authorList>
            <person name="Chou L.F."/>
            <person name="Chen T.W."/>
            <person name="Ko Y.C."/>
            <person name="Pan M.J."/>
            <person name="Tian Y.C."/>
            <person name="Chiu C.H."/>
            <person name="Tang P."/>
            <person name="Hung C.C."/>
            <person name="Yang C.W."/>
        </authorList>
    </citation>
    <scope>NUCLEOTIDE SEQUENCE</scope>
    <source>
        <strain evidence="1 2">LT 821</strain>
    </source>
</reference>
<name>K8XUP5_9LEPT</name>
<dbReference type="PATRIC" id="fig|758847.3.peg.3977"/>
<dbReference type="STRING" id="758847.LSS_19098"/>
<evidence type="ECO:0000313" key="1">
    <source>
        <dbReference type="EMBL" id="EKT85144.1"/>
    </source>
</evidence>
<evidence type="ECO:0008006" key="3">
    <source>
        <dbReference type="Google" id="ProtNLM"/>
    </source>
</evidence>
<protein>
    <recommendedName>
        <fullName evidence="3">Transcriptional regulator</fullName>
    </recommendedName>
</protein>
<dbReference type="Proteomes" id="UP000035800">
    <property type="component" value="Chromosome II"/>
</dbReference>